<dbReference type="Proteomes" id="UP000752696">
    <property type="component" value="Unassembled WGS sequence"/>
</dbReference>
<gene>
    <name evidence="2" type="ORF">MHI_LOCUS241844</name>
</gene>
<dbReference type="OrthoDB" id="5852160at2759"/>
<evidence type="ECO:0000256" key="1">
    <source>
        <dbReference type="SAM" id="Coils"/>
    </source>
</evidence>
<evidence type="ECO:0000313" key="2">
    <source>
        <dbReference type="EMBL" id="CAD1471529.1"/>
    </source>
</evidence>
<name>A0A6V7GYR7_9HYME</name>
<sequence>MSAPNTEEKSEVKSIGKVVDGIRVGNAMQTRFRLIPNEHLSRETVAGIQDMSLFKLRSRKPPVGATVRFDRGLKSSPHINIDPLGKAAKSNPHISVPKGVIKTAEIVNKTLKYVGPVVTVAAVAFDSYRVYSAFKNDDYIKEHADEIIKEMEDIIEKLKLQLKVETDQVKRKEIQEEIEKYENFLNDVKRIKKVRVKTIKTVSSIAGGWGVGAAGGCGGAWAGAGAGATIGSFFGPIGTVVGTPIGAVIGAIGGGIAGNSVGSSLGETVAEEGLKTFVDN</sequence>
<reference evidence="2" key="1">
    <citation type="submission" date="2020-07" db="EMBL/GenBank/DDBJ databases">
        <authorList>
            <person name="Nazaruddin N."/>
        </authorList>
    </citation>
    <scope>NUCLEOTIDE SEQUENCE</scope>
</reference>
<accession>A0A6V7GYR7</accession>
<proteinExistence type="predicted"/>
<organism evidence="2 3">
    <name type="scientific">Heterotrigona itama</name>
    <dbReference type="NCBI Taxonomy" id="395501"/>
    <lineage>
        <taxon>Eukaryota</taxon>
        <taxon>Metazoa</taxon>
        <taxon>Ecdysozoa</taxon>
        <taxon>Arthropoda</taxon>
        <taxon>Hexapoda</taxon>
        <taxon>Insecta</taxon>
        <taxon>Pterygota</taxon>
        <taxon>Neoptera</taxon>
        <taxon>Endopterygota</taxon>
        <taxon>Hymenoptera</taxon>
        <taxon>Apocrita</taxon>
        <taxon>Aculeata</taxon>
        <taxon>Apoidea</taxon>
        <taxon>Anthophila</taxon>
        <taxon>Apidae</taxon>
        <taxon>Heterotrigona</taxon>
    </lineage>
</organism>
<dbReference type="AlphaFoldDB" id="A0A6V7GYR7"/>
<protein>
    <submittedName>
        <fullName evidence="2">Uncharacterized protein</fullName>
    </submittedName>
</protein>
<dbReference type="PANTHER" id="PTHR21525">
    <property type="entry name" value="MOTILE SPERM PROTEIN"/>
    <property type="match status" value="1"/>
</dbReference>
<feature type="coiled-coil region" evidence="1">
    <location>
        <begin position="141"/>
        <end position="191"/>
    </location>
</feature>
<evidence type="ECO:0000313" key="3">
    <source>
        <dbReference type="Proteomes" id="UP000752696"/>
    </source>
</evidence>
<keyword evidence="1" id="KW-0175">Coiled coil</keyword>
<dbReference type="PANTHER" id="PTHR21525:SF9">
    <property type="entry name" value="CHANNEL_COLICIN DOMAIN-CONTAINING PROTEIN"/>
    <property type="match status" value="1"/>
</dbReference>
<dbReference type="EMBL" id="CAJDYZ010004515">
    <property type="protein sequence ID" value="CAD1471529.1"/>
    <property type="molecule type" value="Genomic_DNA"/>
</dbReference>
<comment type="caution">
    <text evidence="2">The sequence shown here is derived from an EMBL/GenBank/DDBJ whole genome shotgun (WGS) entry which is preliminary data.</text>
</comment>
<keyword evidence="3" id="KW-1185">Reference proteome</keyword>